<comment type="caution">
    <text evidence="2">The sequence shown here is derived from an EMBL/GenBank/DDBJ whole genome shotgun (WGS) entry which is preliminary data.</text>
</comment>
<gene>
    <name evidence="2" type="ORF">R3P38DRAFT_2783541</name>
</gene>
<dbReference type="InterPro" id="IPR032675">
    <property type="entry name" value="LRR_dom_sf"/>
</dbReference>
<protein>
    <recommendedName>
        <fullName evidence="4">F-box domain-containing protein</fullName>
    </recommendedName>
</protein>
<accession>A0AAW0AZH5</accession>
<evidence type="ECO:0000313" key="2">
    <source>
        <dbReference type="EMBL" id="KAK7018841.1"/>
    </source>
</evidence>
<reference evidence="2 3" key="1">
    <citation type="journal article" date="2024" name="J Genomics">
        <title>Draft genome sequencing and assembly of Favolaschia claudopus CIRM-BRFM 2984 isolated from oak limbs.</title>
        <authorList>
            <person name="Navarro D."/>
            <person name="Drula E."/>
            <person name="Chaduli D."/>
            <person name="Cazenave R."/>
            <person name="Ahrendt S."/>
            <person name="Wang J."/>
            <person name="Lipzen A."/>
            <person name="Daum C."/>
            <person name="Barry K."/>
            <person name="Grigoriev I.V."/>
            <person name="Favel A."/>
            <person name="Rosso M.N."/>
            <person name="Martin F."/>
        </authorList>
    </citation>
    <scope>NUCLEOTIDE SEQUENCE [LARGE SCALE GENOMIC DNA]</scope>
    <source>
        <strain evidence="2 3">CIRM-BRFM 2984</strain>
    </source>
</reference>
<evidence type="ECO:0000256" key="1">
    <source>
        <dbReference type="SAM" id="MobiDB-lite"/>
    </source>
</evidence>
<dbReference type="AlphaFoldDB" id="A0AAW0AZH5"/>
<keyword evidence="3" id="KW-1185">Reference proteome</keyword>
<dbReference type="Proteomes" id="UP001362999">
    <property type="component" value="Unassembled WGS sequence"/>
</dbReference>
<proteinExistence type="predicted"/>
<organism evidence="2 3">
    <name type="scientific">Favolaschia claudopus</name>
    <dbReference type="NCBI Taxonomy" id="2862362"/>
    <lineage>
        <taxon>Eukaryota</taxon>
        <taxon>Fungi</taxon>
        <taxon>Dikarya</taxon>
        <taxon>Basidiomycota</taxon>
        <taxon>Agaricomycotina</taxon>
        <taxon>Agaricomycetes</taxon>
        <taxon>Agaricomycetidae</taxon>
        <taxon>Agaricales</taxon>
        <taxon>Marasmiineae</taxon>
        <taxon>Mycenaceae</taxon>
        <taxon>Favolaschia</taxon>
    </lineage>
</organism>
<feature type="region of interest" description="Disordered" evidence="1">
    <location>
        <begin position="418"/>
        <end position="454"/>
    </location>
</feature>
<evidence type="ECO:0000313" key="3">
    <source>
        <dbReference type="Proteomes" id="UP001362999"/>
    </source>
</evidence>
<name>A0AAW0AZH5_9AGAR</name>
<dbReference type="SUPFAM" id="SSF52047">
    <property type="entry name" value="RNI-like"/>
    <property type="match status" value="1"/>
</dbReference>
<dbReference type="EMBL" id="JAWWNJ010000045">
    <property type="protein sequence ID" value="KAK7018841.1"/>
    <property type="molecule type" value="Genomic_DNA"/>
</dbReference>
<sequence>MATPYTPQTKMATINDTLSIDILEEIVAILLSDTSIQTLATVRQQTRDTCQLWRLITNEAIYWKRIYISRRTKPDFLAWQLSQSSGIPLVIQIEGRVIPRPNDTTEIIRSVPDVNSMASMIDSCLVPEFHRVETLRAEAIHVEDWIALVGAISQCATNCLRDVEFTIGAINPPGMIRAHLAALSRGGPPPAGPYLPASKWHNVRSLKLKDLIPISGEWNGHANLTTLDISATHQVPKQTILTMLRATKRLRELVLEDVLFATDLDASTTPDVTGVTLHSVERLKFMNWGNQTWSILQHLKMPGLKVLSLTLMGAKTFEAVATTCGHLLNTVQYLQLKFVATPADGEAAIWKGLCDIKTIDITQSRLETWDSLEDYVASNREMWTELAEIRIRQYLTRKQASDILEREQVKSVVAWMTQEDGGPPQSMEMTKFERKGDKVGTTPKIAQDLWNETK</sequence>
<dbReference type="Gene3D" id="3.80.10.10">
    <property type="entry name" value="Ribonuclease Inhibitor"/>
    <property type="match status" value="1"/>
</dbReference>
<evidence type="ECO:0008006" key="4">
    <source>
        <dbReference type="Google" id="ProtNLM"/>
    </source>
</evidence>